<dbReference type="EMBL" id="SGWY01000001">
    <property type="protein sequence ID" value="RZS67986.1"/>
    <property type="molecule type" value="Genomic_DNA"/>
</dbReference>
<keyword evidence="2" id="KW-1185">Reference proteome</keyword>
<reference evidence="1 2" key="1">
    <citation type="submission" date="2019-02" db="EMBL/GenBank/DDBJ databases">
        <title>Genomic Encyclopedia of Type Strains, Phase IV (KMG-IV): sequencing the most valuable type-strain genomes for metagenomic binning, comparative biology and taxonomic classification.</title>
        <authorList>
            <person name="Goeker M."/>
        </authorList>
    </citation>
    <scope>NUCLEOTIDE SEQUENCE [LARGE SCALE GENOMIC DNA]</scope>
    <source>
        <strain evidence="1 2">DSM 43045</strain>
    </source>
</reference>
<dbReference type="AlphaFoldDB" id="A0A4Q7MIG6"/>
<evidence type="ECO:0000313" key="1">
    <source>
        <dbReference type="EMBL" id="RZS67986.1"/>
    </source>
</evidence>
<gene>
    <name evidence="1" type="ORF">EV187_0408</name>
</gene>
<accession>A0A4Q7MIG6</accession>
<sequence length="117" mass="12597">MSHHEPHATTEPRTGAAMGMRGCVSAAECRSDRPGHGLHAMQERLAATTTSKWIDALVLEVDVHGFATLVDFQGGDVRRVWHHDGFAGVLHAGEPVALHGLYGVLARGDERFSVAYA</sequence>
<dbReference type="Proteomes" id="UP000293289">
    <property type="component" value="Unassembled WGS sequence"/>
</dbReference>
<name>A0A4Q7MIG6_9MICO</name>
<dbReference type="RefSeq" id="WP_130351366.1">
    <property type="nucleotide sequence ID" value="NZ_SGWY01000001.1"/>
</dbReference>
<evidence type="ECO:0000313" key="2">
    <source>
        <dbReference type="Proteomes" id="UP000293289"/>
    </source>
</evidence>
<protein>
    <submittedName>
        <fullName evidence="1">Uncharacterized protein</fullName>
    </submittedName>
</protein>
<comment type="caution">
    <text evidence="1">The sequence shown here is derived from an EMBL/GenBank/DDBJ whole genome shotgun (WGS) entry which is preliminary data.</text>
</comment>
<organism evidence="1 2">
    <name type="scientific">Agromyces ramosus</name>
    <dbReference type="NCBI Taxonomy" id="33879"/>
    <lineage>
        <taxon>Bacteria</taxon>
        <taxon>Bacillati</taxon>
        <taxon>Actinomycetota</taxon>
        <taxon>Actinomycetes</taxon>
        <taxon>Micrococcales</taxon>
        <taxon>Microbacteriaceae</taxon>
        <taxon>Agromyces</taxon>
    </lineage>
</organism>
<dbReference type="OrthoDB" id="5189813at2"/>
<proteinExistence type="predicted"/>